<evidence type="ECO:0000313" key="1">
    <source>
        <dbReference type="Proteomes" id="UP000887580"/>
    </source>
</evidence>
<evidence type="ECO:0000313" key="2">
    <source>
        <dbReference type="WBParaSite" id="PS1159_v2.g2607.t1"/>
    </source>
</evidence>
<dbReference type="Proteomes" id="UP000887580">
    <property type="component" value="Unplaced"/>
</dbReference>
<reference evidence="2" key="1">
    <citation type="submission" date="2022-11" db="UniProtKB">
        <authorList>
            <consortium name="WormBaseParasite"/>
        </authorList>
    </citation>
    <scope>IDENTIFICATION</scope>
</reference>
<dbReference type="WBParaSite" id="PS1159_v2.g2607.t1">
    <property type="protein sequence ID" value="PS1159_v2.g2607.t1"/>
    <property type="gene ID" value="PS1159_v2.g2607"/>
</dbReference>
<accession>A0AC35G8Y2</accession>
<proteinExistence type="predicted"/>
<name>A0AC35G8Y2_9BILA</name>
<protein>
    <submittedName>
        <fullName evidence="2">Cytochrome P450</fullName>
    </submittedName>
</protein>
<sequence>MIDYNDELLEYYKKQLKEHRTTINYDNEPRDYIDAFLIEQKKQNSEGASTEFGEWSDLQLLGTVYDLFAAGTEAVSSTLTTFIFYMIHYPKIKQKIYEEIDRVIGREKAVTMSDQPKLPYFNACLLEAQRIITSVPINAFHRTFEEFVIDEYTIPKGINIIPQFEAVHKDETEFPGKCVFCKLNYVTTNVNQKIFKQLLDPWTFDPLRFLDEEMNYKKDERVTPFSLGKRACLGESLVRMELFLFAATFAQNSDFQPEDPKNLPLFEFEYTITKNIKSFNVRLINRK</sequence>
<organism evidence="1 2">
    <name type="scientific">Panagrolaimus sp. PS1159</name>
    <dbReference type="NCBI Taxonomy" id="55785"/>
    <lineage>
        <taxon>Eukaryota</taxon>
        <taxon>Metazoa</taxon>
        <taxon>Ecdysozoa</taxon>
        <taxon>Nematoda</taxon>
        <taxon>Chromadorea</taxon>
        <taxon>Rhabditida</taxon>
        <taxon>Tylenchina</taxon>
        <taxon>Panagrolaimomorpha</taxon>
        <taxon>Panagrolaimoidea</taxon>
        <taxon>Panagrolaimidae</taxon>
        <taxon>Panagrolaimus</taxon>
    </lineage>
</organism>